<name>A0A7C9EML4_OPUST</name>
<dbReference type="AlphaFoldDB" id="A0A7C9EML4"/>
<evidence type="ECO:0000313" key="2">
    <source>
        <dbReference type="EMBL" id="MBA4664284.1"/>
    </source>
</evidence>
<protein>
    <submittedName>
        <fullName evidence="2">Uncharacterized protein</fullName>
    </submittedName>
</protein>
<dbReference type="EMBL" id="GISG01223219">
    <property type="protein sequence ID" value="MBA4664284.1"/>
    <property type="molecule type" value="Transcribed_RNA"/>
</dbReference>
<reference evidence="2" key="1">
    <citation type="journal article" date="2013" name="J. Plant Res.">
        <title>Effect of fungi and light on seed germination of three Opuntia species from semiarid lands of central Mexico.</title>
        <authorList>
            <person name="Delgado-Sanchez P."/>
            <person name="Jimenez-Bremont J.F."/>
            <person name="Guerrero-Gonzalez Mde L."/>
            <person name="Flores J."/>
        </authorList>
    </citation>
    <scope>NUCLEOTIDE SEQUENCE</scope>
    <source>
        <tissue evidence="2">Cladode</tissue>
    </source>
</reference>
<reference evidence="2" key="2">
    <citation type="submission" date="2020-07" db="EMBL/GenBank/DDBJ databases">
        <authorList>
            <person name="Vera ALvarez R."/>
            <person name="Arias-Moreno D.M."/>
            <person name="Jimenez-Jacinto V."/>
            <person name="Jimenez-Bremont J.F."/>
            <person name="Swaminathan K."/>
            <person name="Moose S.P."/>
            <person name="Guerrero-Gonzalez M.L."/>
            <person name="Marino-Ramirez L."/>
            <person name="Landsman D."/>
            <person name="Rodriguez-Kessler M."/>
            <person name="Delgado-Sanchez P."/>
        </authorList>
    </citation>
    <scope>NUCLEOTIDE SEQUENCE</scope>
    <source>
        <tissue evidence="2">Cladode</tissue>
    </source>
</reference>
<proteinExistence type="predicted"/>
<feature type="transmembrane region" description="Helical" evidence="1">
    <location>
        <begin position="53"/>
        <end position="71"/>
    </location>
</feature>
<sequence>MGWPWWLWPDGSIILRTLHFGTSLWSVCFALDLPLWAYWASFSTSLDLVWPQYLYFLLTFGSTCVNLQSKLEKAKIERNRRNMCINSKIVQINPKIEFKSLKIPIHI</sequence>
<keyword evidence="1" id="KW-0812">Transmembrane</keyword>
<evidence type="ECO:0000256" key="1">
    <source>
        <dbReference type="SAM" id="Phobius"/>
    </source>
</evidence>
<keyword evidence="1" id="KW-1133">Transmembrane helix</keyword>
<keyword evidence="1" id="KW-0472">Membrane</keyword>
<accession>A0A7C9EML4</accession>
<organism evidence="2">
    <name type="scientific">Opuntia streptacantha</name>
    <name type="common">Prickly pear cactus</name>
    <name type="synonym">Opuntia cardona</name>
    <dbReference type="NCBI Taxonomy" id="393608"/>
    <lineage>
        <taxon>Eukaryota</taxon>
        <taxon>Viridiplantae</taxon>
        <taxon>Streptophyta</taxon>
        <taxon>Embryophyta</taxon>
        <taxon>Tracheophyta</taxon>
        <taxon>Spermatophyta</taxon>
        <taxon>Magnoliopsida</taxon>
        <taxon>eudicotyledons</taxon>
        <taxon>Gunneridae</taxon>
        <taxon>Pentapetalae</taxon>
        <taxon>Caryophyllales</taxon>
        <taxon>Cactineae</taxon>
        <taxon>Cactaceae</taxon>
        <taxon>Opuntioideae</taxon>
        <taxon>Opuntia</taxon>
    </lineage>
</organism>